<evidence type="ECO:0000313" key="3">
    <source>
        <dbReference type="Proteomes" id="UP000007266"/>
    </source>
</evidence>
<dbReference type="InParanoid" id="A0A139W958"/>
<feature type="compositionally biased region" description="Basic and acidic residues" evidence="1">
    <location>
        <begin position="210"/>
        <end position="225"/>
    </location>
</feature>
<dbReference type="PANTHER" id="PTHR34141:SF1">
    <property type="match status" value="1"/>
</dbReference>
<feature type="region of interest" description="Disordered" evidence="1">
    <location>
        <begin position="58"/>
        <end position="97"/>
    </location>
</feature>
<protein>
    <submittedName>
        <fullName evidence="2">Uncharacterized protein</fullName>
    </submittedName>
</protein>
<evidence type="ECO:0000256" key="1">
    <source>
        <dbReference type="SAM" id="MobiDB-lite"/>
    </source>
</evidence>
<feature type="compositionally biased region" description="Basic residues" evidence="1">
    <location>
        <begin position="229"/>
        <end position="238"/>
    </location>
</feature>
<gene>
    <name evidence="2" type="primary">AUGUSTUS-3.0.2_34999</name>
    <name evidence="2" type="ORF">TcasGA2_TC034999</name>
</gene>
<dbReference type="EMBL" id="KQ972661">
    <property type="protein sequence ID" value="KXZ75824.1"/>
    <property type="molecule type" value="Genomic_DNA"/>
</dbReference>
<feature type="compositionally biased region" description="Polar residues" evidence="1">
    <location>
        <begin position="1"/>
        <end position="18"/>
    </location>
</feature>
<keyword evidence="3" id="KW-1185">Reference proteome</keyword>
<dbReference type="PANTHER" id="PTHR34141">
    <property type="match status" value="1"/>
</dbReference>
<evidence type="ECO:0000313" key="2">
    <source>
        <dbReference type="EMBL" id="KXZ75824.1"/>
    </source>
</evidence>
<feature type="non-terminal residue" evidence="2">
    <location>
        <position position="1"/>
    </location>
</feature>
<proteinExistence type="predicted"/>
<feature type="region of interest" description="Disordered" evidence="1">
    <location>
        <begin position="1"/>
        <end position="44"/>
    </location>
</feature>
<name>A0A139W958_TRICA</name>
<reference evidence="2 3" key="1">
    <citation type="journal article" date="2008" name="Nature">
        <title>The genome of the model beetle and pest Tribolium castaneum.</title>
        <authorList>
            <consortium name="Tribolium Genome Sequencing Consortium"/>
            <person name="Richards S."/>
            <person name="Gibbs R.A."/>
            <person name="Weinstock G.M."/>
            <person name="Brown S.J."/>
            <person name="Denell R."/>
            <person name="Beeman R.W."/>
            <person name="Gibbs R."/>
            <person name="Beeman R.W."/>
            <person name="Brown S.J."/>
            <person name="Bucher G."/>
            <person name="Friedrich M."/>
            <person name="Grimmelikhuijzen C.J."/>
            <person name="Klingler M."/>
            <person name="Lorenzen M."/>
            <person name="Richards S."/>
            <person name="Roth S."/>
            <person name="Schroder R."/>
            <person name="Tautz D."/>
            <person name="Zdobnov E.M."/>
            <person name="Muzny D."/>
            <person name="Gibbs R.A."/>
            <person name="Weinstock G.M."/>
            <person name="Attaway T."/>
            <person name="Bell S."/>
            <person name="Buhay C.J."/>
            <person name="Chandrabose M.N."/>
            <person name="Chavez D."/>
            <person name="Clerk-Blankenburg K.P."/>
            <person name="Cree A."/>
            <person name="Dao M."/>
            <person name="Davis C."/>
            <person name="Chacko J."/>
            <person name="Dinh H."/>
            <person name="Dugan-Rocha S."/>
            <person name="Fowler G."/>
            <person name="Garner T.T."/>
            <person name="Garnes J."/>
            <person name="Gnirke A."/>
            <person name="Hawes A."/>
            <person name="Hernandez J."/>
            <person name="Hines S."/>
            <person name="Holder M."/>
            <person name="Hume J."/>
            <person name="Jhangiani S.N."/>
            <person name="Joshi V."/>
            <person name="Khan Z.M."/>
            <person name="Jackson L."/>
            <person name="Kovar C."/>
            <person name="Kowis A."/>
            <person name="Lee S."/>
            <person name="Lewis L.R."/>
            <person name="Margolis J."/>
            <person name="Morgan M."/>
            <person name="Nazareth L.V."/>
            <person name="Nguyen N."/>
            <person name="Okwuonu G."/>
            <person name="Parker D."/>
            <person name="Richards S."/>
            <person name="Ruiz S.J."/>
            <person name="Santibanez J."/>
            <person name="Savard J."/>
            <person name="Scherer S.E."/>
            <person name="Schneider B."/>
            <person name="Sodergren E."/>
            <person name="Tautz D."/>
            <person name="Vattahil S."/>
            <person name="Villasana D."/>
            <person name="White C.S."/>
            <person name="Wright R."/>
            <person name="Park Y."/>
            <person name="Beeman R.W."/>
            <person name="Lord J."/>
            <person name="Oppert B."/>
            <person name="Lorenzen M."/>
            <person name="Brown S."/>
            <person name="Wang L."/>
            <person name="Savard J."/>
            <person name="Tautz D."/>
            <person name="Richards S."/>
            <person name="Weinstock G."/>
            <person name="Gibbs R.A."/>
            <person name="Liu Y."/>
            <person name="Worley K."/>
            <person name="Weinstock G."/>
            <person name="Elsik C.G."/>
            <person name="Reese J.T."/>
            <person name="Elhaik E."/>
            <person name="Landan G."/>
            <person name="Graur D."/>
            <person name="Arensburger P."/>
            <person name="Atkinson P."/>
            <person name="Beeman R.W."/>
            <person name="Beidler J."/>
            <person name="Brown S.J."/>
            <person name="Demuth J.P."/>
            <person name="Drury D.W."/>
            <person name="Du Y.Z."/>
            <person name="Fujiwara H."/>
            <person name="Lorenzen M."/>
            <person name="Maselli V."/>
            <person name="Osanai M."/>
            <person name="Park Y."/>
            <person name="Robertson H.M."/>
            <person name="Tu Z."/>
            <person name="Wang J.J."/>
            <person name="Wang S."/>
            <person name="Richards S."/>
            <person name="Song H."/>
            <person name="Zhang L."/>
            <person name="Sodergren E."/>
            <person name="Werner D."/>
            <person name="Stanke M."/>
            <person name="Morgenstern B."/>
            <person name="Solovyev V."/>
            <person name="Kosarev P."/>
            <person name="Brown G."/>
            <person name="Chen H.C."/>
            <person name="Ermolaeva O."/>
            <person name="Hlavina W."/>
            <person name="Kapustin Y."/>
            <person name="Kiryutin B."/>
            <person name="Kitts P."/>
            <person name="Maglott D."/>
            <person name="Pruitt K."/>
            <person name="Sapojnikov V."/>
            <person name="Souvorov A."/>
            <person name="Mackey A.J."/>
            <person name="Waterhouse R.M."/>
            <person name="Wyder S."/>
            <person name="Zdobnov E.M."/>
            <person name="Zdobnov E.M."/>
            <person name="Wyder S."/>
            <person name="Kriventseva E.V."/>
            <person name="Kadowaki T."/>
            <person name="Bork P."/>
            <person name="Aranda M."/>
            <person name="Bao R."/>
            <person name="Beermann A."/>
            <person name="Berns N."/>
            <person name="Bolognesi R."/>
            <person name="Bonneton F."/>
            <person name="Bopp D."/>
            <person name="Brown S.J."/>
            <person name="Bucher G."/>
            <person name="Butts T."/>
            <person name="Chaumot A."/>
            <person name="Denell R.E."/>
            <person name="Ferrier D.E."/>
            <person name="Friedrich M."/>
            <person name="Gordon C.M."/>
            <person name="Jindra M."/>
            <person name="Klingler M."/>
            <person name="Lan Q."/>
            <person name="Lattorff H.M."/>
            <person name="Laudet V."/>
            <person name="von Levetsow C."/>
            <person name="Liu Z."/>
            <person name="Lutz R."/>
            <person name="Lynch J.A."/>
            <person name="da Fonseca R.N."/>
            <person name="Posnien N."/>
            <person name="Reuter R."/>
            <person name="Roth S."/>
            <person name="Savard J."/>
            <person name="Schinko J.B."/>
            <person name="Schmitt C."/>
            <person name="Schoppmeier M."/>
            <person name="Schroder R."/>
            <person name="Shippy T.D."/>
            <person name="Simonnet F."/>
            <person name="Marques-Souza H."/>
            <person name="Tautz D."/>
            <person name="Tomoyasu Y."/>
            <person name="Trauner J."/>
            <person name="Van der Zee M."/>
            <person name="Vervoort M."/>
            <person name="Wittkopp N."/>
            <person name="Wimmer E.A."/>
            <person name="Yang X."/>
            <person name="Jones A.K."/>
            <person name="Sattelle D.B."/>
            <person name="Ebert P.R."/>
            <person name="Nelson D."/>
            <person name="Scott J.G."/>
            <person name="Beeman R.W."/>
            <person name="Muthukrishnan S."/>
            <person name="Kramer K.J."/>
            <person name="Arakane Y."/>
            <person name="Beeman R.W."/>
            <person name="Zhu Q."/>
            <person name="Hogenkamp D."/>
            <person name="Dixit R."/>
            <person name="Oppert B."/>
            <person name="Jiang H."/>
            <person name="Zou Z."/>
            <person name="Marshall J."/>
            <person name="Elpidina E."/>
            <person name="Vinokurov K."/>
            <person name="Oppert C."/>
            <person name="Zou Z."/>
            <person name="Evans J."/>
            <person name="Lu Z."/>
            <person name="Zhao P."/>
            <person name="Sumathipala N."/>
            <person name="Altincicek B."/>
            <person name="Vilcinskas A."/>
            <person name="Williams M."/>
            <person name="Hultmark D."/>
            <person name="Hetru C."/>
            <person name="Jiang H."/>
            <person name="Grimmelikhuijzen C.J."/>
            <person name="Hauser F."/>
            <person name="Cazzamali G."/>
            <person name="Williamson M."/>
            <person name="Park Y."/>
            <person name="Li B."/>
            <person name="Tanaka Y."/>
            <person name="Predel R."/>
            <person name="Neupert S."/>
            <person name="Schachtner J."/>
            <person name="Verleyen P."/>
            <person name="Raible F."/>
            <person name="Bork P."/>
            <person name="Friedrich M."/>
            <person name="Walden K.K."/>
            <person name="Robertson H.M."/>
            <person name="Angeli S."/>
            <person name="Foret S."/>
            <person name="Bucher G."/>
            <person name="Schuetz S."/>
            <person name="Maleszka R."/>
            <person name="Wimmer E.A."/>
            <person name="Beeman R.W."/>
            <person name="Lorenzen M."/>
            <person name="Tomoyasu Y."/>
            <person name="Miller S.C."/>
            <person name="Grossmann D."/>
            <person name="Bucher G."/>
        </authorList>
    </citation>
    <scope>NUCLEOTIDE SEQUENCE [LARGE SCALE GENOMIC DNA]</scope>
    <source>
        <strain evidence="2 3">Georgia GA2</strain>
    </source>
</reference>
<feature type="compositionally biased region" description="Polar residues" evidence="1">
    <location>
        <begin position="78"/>
        <end position="92"/>
    </location>
</feature>
<feature type="non-terminal residue" evidence="2">
    <location>
        <position position="258"/>
    </location>
</feature>
<sequence length="258" mass="28164">ETMKSSGISPSMLPSPTYATPLMSPYNARLESSSTGSSFPANFSKPVPLAVVSLDTPGPETPIYTTPMGAGPGYARSTRPQPKPVSTRSNHASVHGPPLVRQLPELRTQLTRREWKNMAVVQGHIQPPSSQHLAFNLCPRESNTNGRPEPSAPGPADPRVELTEQSGTARPASGRRGRHAPKVYWNPSADPPAPVDSRIPPVRASSELTVEWRPKRTSGRPDGRTRSLAARRFRGRPRHGTELGFDIDRRKRNNASPR</sequence>
<feature type="compositionally biased region" description="Polar residues" evidence="1">
    <location>
        <begin position="30"/>
        <end position="41"/>
    </location>
</feature>
<organism evidence="2 3">
    <name type="scientific">Tribolium castaneum</name>
    <name type="common">Red flour beetle</name>
    <dbReference type="NCBI Taxonomy" id="7070"/>
    <lineage>
        <taxon>Eukaryota</taxon>
        <taxon>Metazoa</taxon>
        <taxon>Ecdysozoa</taxon>
        <taxon>Arthropoda</taxon>
        <taxon>Hexapoda</taxon>
        <taxon>Insecta</taxon>
        <taxon>Pterygota</taxon>
        <taxon>Neoptera</taxon>
        <taxon>Endopterygota</taxon>
        <taxon>Coleoptera</taxon>
        <taxon>Polyphaga</taxon>
        <taxon>Cucujiformia</taxon>
        <taxon>Tenebrionidae</taxon>
        <taxon>Tenebrionidae incertae sedis</taxon>
        <taxon>Tribolium</taxon>
    </lineage>
</organism>
<dbReference type="AlphaFoldDB" id="A0A139W958"/>
<accession>A0A139W958</accession>
<reference evidence="2 3" key="2">
    <citation type="journal article" date="2010" name="Nucleic Acids Res.">
        <title>BeetleBase in 2010: revisions to provide comprehensive genomic information for Tribolium castaneum.</title>
        <authorList>
            <person name="Kim H.S."/>
            <person name="Murphy T."/>
            <person name="Xia J."/>
            <person name="Caragea D."/>
            <person name="Park Y."/>
            <person name="Beeman R.W."/>
            <person name="Lorenzen M.D."/>
            <person name="Butcher S."/>
            <person name="Manak J.R."/>
            <person name="Brown S.J."/>
        </authorList>
    </citation>
    <scope>NUCLEOTIDE SEQUENCE [LARGE SCALE GENOMIC DNA]</scope>
    <source>
        <strain evidence="2 3">Georgia GA2</strain>
    </source>
</reference>
<feature type="region of interest" description="Disordered" evidence="1">
    <location>
        <begin position="126"/>
        <end position="258"/>
    </location>
</feature>
<dbReference type="Proteomes" id="UP000007266">
    <property type="component" value="Unassembled WGS sequence"/>
</dbReference>